<feature type="domain" description="ABC transporter" evidence="5">
    <location>
        <begin position="9"/>
        <end position="240"/>
    </location>
</feature>
<comment type="similarity">
    <text evidence="1">Belongs to the ABC transporter superfamily.</text>
</comment>
<dbReference type="STRING" id="1249481.D641_0103605"/>
<sequence length="254" mass="26976">MTGPATPVVEVTDAHVSLGGTEVLHGIDLRIDPGELVALLGANGSGKSTLLRTIVGVFPMDSGSATLMGMPVARSRAHDRMGYVPQDATDGGSIPATARETVATGLLGARTWRPRLRDPRVMRALDAVGMADLADRPITRMSGGQRRRVMIARALVRDPEFLVLDEPFSGVDLPTQEVIAALFRDLSARGTTILVVLHEIGPLEGAIQRAVVLDHGLVVHDGPVGERPLLDPGHDHSHHATPIDECLGQELHPA</sequence>
<comment type="caution">
    <text evidence="6">The sequence shown here is derived from an EMBL/GenBank/DDBJ whole genome shotgun (WGS) entry which is preliminary data.</text>
</comment>
<name>A0A022KYS1_9MICO</name>
<dbReference type="InterPro" id="IPR027417">
    <property type="entry name" value="P-loop_NTPase"/>
</dbReference>
<accession>A0A022KYS1</accession>
<evidence type="ECO:0000256" key="4">
    <source>
        <dbReference type="ARBA" id="ARBA00022840"/>
    </source>
</evidence>
<dbReference type="GO" id="GO:0005524">
    <property type="term" value="F:ATP binding"/>
    <property type="evidence" value="ECO:0007669"/>
    <property type="project" value="UniProtKB-KW"/>
</dbReference>
<dbReference type="HOGENOM" id="CLU_000604_1_11_11"/>
<dbReference type="InterPro" id="IPR003593">
    <property type="entry name" value="AAA+_ATPase"/>
</dbReference>
<keyword evidence="3" id="KW-0547">Nucleotide-binding</keyword>
<dbReference type="PANTHER" id="PTHR42734">
    <property type="entry name" value="METAL TRANSPORT SYSTEM ATP-BINDING PROTEIN TM_0124-RELATED"/>
    <property type="match status" value="1"/>
</dbReference>
<dbReference type="InterPro" id="IPR003439">
    <property type="entry name" value="ABC_transporter-like_ATP-bd"/>
</dbReference>
<dbReference type="AlphaFoldDB" id="A0A022KYS1"/>
<dbReference type="RefSeq" id="WP_017822437.1">
    <property type="nucleotide sequence ID" value="NZ_AORC01000004.1"/>
</dbReference>
<dbReference type="PROSITE" id="PS50893">
    <property type="entry name" value="ABC_TRANSPORTER_2"/>
    <property type="match status" value="1"/>
</dbReference>
<dbReference type="Pfam" id="PF00005">
    <property type="entry name" value="ABC_tran"/>
    <property type="match status" value="1"/>
</dbReference>
<organism evidence="6 7">
    <name type="scientific">Brachybacterium muris UCD-AY4</name>
    <dbReference type="NCBI Taxonomy" id="1249481"/>
    <lineage>
        <taxon>Bacteria</taxon>
        <taxon>Bacillati</taxon>
        <taxon>Actinomycetota</taxon>
        <taxon>Actinomycetes</taxon>
        <taxon>Micrococcales</taxon>
        <taxon>Dermabacteraceae</taxon>
        <taxon>Brachybacterium</taxon>
    </lineage>
</organism>
<dbReference type="PANTHER" id="PTHR42734:SF5">
    <property type="entry name" value="IRON TRANSPORT SYSTEM ATP-BINDING PROTEIN HI_0361-RELATED"/>
    <property type="match status" value="1"/>
</dbReference>
<dbReference type="GO" id="GO:0016887">
    <property type="term" value="F:ATP hydrolysis activity"/>
    <property type="evidence" value="ECO:0007669"/>
    <property type="project" value="InterPro"/>
</dbReference>
<evidence type="ECO:0000256" key="3">
    <source>
        <dbReference type="ARBA" id="ARBA00022741"/>
    </source>
</evidence>
<evidence type="ECO:0000256" key="2">
    <source>
        <dbReference type="ARBA" id="ARBA00022448"/>
    </source>
</evidence>
<dbReference type="EMBL" id="AORC01000004">
    <property type="protein sequence ID" value="EYT50369.1"/>
    <property type="molecule type" value="Genomic_DNA"/>
</dbReference>
<dbReference type="InterPro" id="IPR050153">
    <property type="entry name" value="Metal_Ion_Import_ABC"/>
</dbReference>
<gene>
    <name evidence="6" type="ORF">D641_0103605</name>
</gene>
<dbReference type="Proteomes" id="UP000019754">
    <property type="component" value="Unassembled WGS sequence"/>
</dbReference>
<dbReference type="SUPFAM" id="SSF52540">
    <property type="entry name" value="P-loop containing nucleoside triphosphate hydrolases"/>
    <property type="match status" value="1"/>
</dbReference>
<dbReference type="InterPro" id="IPR017871">
    <property type="entry name" value="ABC_transporter-like_CS"/>
</dbReference>
<protein>
    <submittedName>
        <fullName evidence="6">Zinc ABC transporter ATPase</fullName>
    </submittedName>
</protein>
<keyword evidence="4" id="KW-0067">ATP-binding</keyword>
<dbReference type="PROSITE" id="PS00211">
    <property type="entry name" value="ABC_TRANSPORTER_1"/>
    <property type="match status" value="1"/>
</dbReference>
<evidence type="ECO:0000259" key="5">
    <source>
        <dbReference type="PROSITE" id="PS50893"/>
    </source>
</evidence>
<evidence type="ECO:0000313" key="7">
    <source>
        <dbReference type="Proteomes" id="UP000019754"/>
    </source>
</evidence>
<evidence type="ECO:0000256" key="1">
    <source>
        <dbReference type="ARBA" id="ARBA00005417"/>
    </source>
</evidence>
<dbReference type="Gene3D" id="3.40.50.300">
    <property type="entry name" value="P-loop containing nucleotide triphosphate hydrolases"/>
    <property type="match status" value="1"/>
</dbReference>
<keyword evidence="2" id="KW-0813">Transport</keyword>
<keyword evidence="7" id="KW-1185">Reference proteome</keyword>
<reference evidence="6 7" key="1">
    <citation type="journal article" date="2013" name="Genome Announc.">
        <title>Draft genome sequence of an Actinobacterium, Brachybacterium muris strain UCD-AY4.</title>
        <authorList>
            <person name="Lo J.R."/>
            <person name="Lang J.M."/>
            <person name="Darling A.E."/>
            <person name="Eisen J.A."/>
            <person name="Coil D.A."/>
        </authorList>
    </citation>
    <scope>NUCLEOTIDE SEQUENCE [LARGE SCALE GENOMIC DNA]</scope>
    <source>
        <strain evidence="6 7">UCD-AY4</strain>
    </source>
</reference>
<proteinExistence type="inferred from homology"/>
<dbReference type="CDD" id="cd03235">
    <property type="entry name" value="ABC_Metallic_Cations"/>
    <property type="match status" value="1"/>
</dbReference>
<dbReference type="SMART" id="SM00382">
    <property type="entry name" value="AAA"/>
    <property type="match status" value="1"/>
</dbReference>
<evidence type="ECO:0000313" key="6">
    <source>
        <dbReference type="EMBL" id="EYT50369.1"/>
    </source>
</evidence>